<protein>
    <submittedName>
        <fullName evidence="1">Uncharacterized protein</fullName>
    </submittedName>
</protein>
<proteinExistence type="predicted"/>
<reference evidence="1 2" key="1">
    <citation type="submission" date="2020-08" db="EMBL/GenBank/DDBJ databases">
        <title>Novel species isolated from subtropical streams in China.</title>
        <authorList>
            <person name="Lu H."/>
        </authorList>
    </citation>
    <scope>NUCLEOTIDE SEQUENCE [LARGE SCALE GENOMIC DNA]</scope>
    <source>
        <strain evidence="1 2">KCTC 52442</strain>
    </source>
</reference>
<accession>A0ABR6XW76</accession>
<gene>
    <name evidence="1" type="ORF">H8K33_19205</name>
</gene>
<comment type="caution">
    <text evidence="1">The sequence shown here is derived from an EMBL/GenBank/DDBJ whole genome shotgun (WGS) entry which is preliminary data.</text>
</comment>
<dbReference type="RefSeq" id="WP_186892687.1">
    <property type="nucleotide sequence ID" value="NZ_JACOFU010000012.1"/>
</dbReference>
<evidence type="ECO:0000313" key="2">
    <source>
        <dbReference type="Proteomes" id="UP000643610"/>
    </source>
</evidence>
<organism evidence="1 2">
    <name type="scientific">Undibacterium amnicola</name>
    <dbReference type="NCBI Taxonomy" id="1834038"/>
    <lineage>
        <taxon>Bacteria</taxon>
        <taxon>Pseudomonadati</taxon>
        <taxon>Pseudomonadota</taxon>
        <taxon>Betaproteobacteria</taxon>
        <taxon>Burkholderiales</taxon>
        <taxon>Oxalobacteraceae</taxon>
        <taxon>Undibacterium</taxon>
    </lineage>
</organism>
<keyword evidence="2" id="KW-1185">Reference proteome</keyword>
<evidence type="ECO:0000313" key="1">
    <source>
        <dbReference type="EMBL" id="MBC3833643.1"/>
    </source>
</evidence>
<dbReference type="Proteomes" id="UP000643610">
    <property type="component" value="Unassembled WGS sequence"/>
</dbReference>
<dbReference type="EMBL" id="JACOFU010000012">
    <property type="protein sequence ID" value="MBC3833643.1"/>
    <property type="molecule type" value="Genomic_DNA"/>
</dbReference>
<sequence>MGWFSNFCSSVGSAVSSIGSAVSNVASRAWEGAREIAGKAVSWMADKAENFVDGVKEVWSKVKPYVAAISPFLKQAAKLAPWPWLSTAITIFDHALQTLLKLEDSPVLKKIEAAINWTISTAKKLKETYLDPKEIEEANKRKEVFEQAATQVTGDAKHAMALASMINDYVKIQSVIKIIFEENAVDNFDHYLRLRATQKLLANVEQALTSASSIEEISSDDMFMLEVGAKLIKKNPTLSDADALRIDEIIFNRFNSKLLPFVFEEMIMAWEQNLESKRAEWQELNADFAKETVLMRRLKTTERLSELSEQDQILLSGLMARSPETQEKLSALEKHNREMKNYVSAAEGFLQVLEKDPEQLIAEGKEYLAEESAAAGMIIIDCAQNGKRWEDLTPEQQSLIIDYANIFEADCKQRLKKLIEIEVGA</sequence>
<name>A0ABR6XW76_9BURK</name>